<protein>
    <submittedName>
        <fullName evidence="2">Uncharacterized protein</fullName>
    </submittedName>
</protein>
<reference evidence="2 3" key="1">
    <citation type="submission" date="2024-01" db="EMBL/GenBank/DDBJ databases">
        <title>Complete genome of Cladobotryum mycophilum ATHUM6906.</title>
        <authorList>
            <person name="Christinaki A.C."/>
            <person name="Myridakis A.I."/>
            <person name="Kouvelis V.N."/>
        </authorList>
    </citation>
    <scope>NUCLEOTIDE SEQUENCE [LARGE SCALE GENOMIC DNA]</scope>
    <source>
        <strain evidence="2 3">ATHUM6906</strain>
    </source>
</reference>
<evidence type="ECO:0000256" key="1">
    <source>
        <dbReference type="SAM" id="MobiDB-lite"/>
    </source>
</evidence>
<dbReference type="EMBL" id="JAVFKD010000012">
    <property type="protein sequence ID" value="KAK5993496.1"/>
    <property type="molecule type" value="Genomic_DNA"/>
</dbReference>
<feature type="region of interest" description="Disordered" evidence="1">
    <location>
        <begin position="1"/>
        <end position="43"/>
    </location>
</feature>
<evidence type="ECO:0000313" key="2">
    <source>
        <dbReference type="EMBL" id="KAK5993496.1"/>
    </source>
</evidence>
<sequence>MAQQGGTYRVPTGADAVAWSKFPSQAARKDGDKDDNKTDSREWEVVTNDEANYETHTHTKRTSTHFDIKVGFGTWKWTLFRWDSSRETSIRPGAHQQEQKRE</sequence>
<proteinExistence type="predicted"/>
<name>A0ABR0SNZ2_9HYPO</name>
<keyword evidence="3" id="KW-1185">Reference proteome</keyword>
<evidence type="ECO:0000313" key="3">
    <source>
        <dbReference type="Proteomes" id="UP001338125"/>
    </source>
</evidence>
<dbReference type="Proteomes" id="UP001338125">
    <property type="component" value="Unassembled WGS sequence"/>
</dbReference>
<feature type="compositionally biased region" description="Basic and acidic residues" evidence="1">
    <location>
        <begin position="27"/>
        <end position="43"/>
    </location>
</feature>
<gene>
    <name evidence="2" type="ORF">PT974_06928</name>
</gene>
<accession>A0ABR0SNZ2</accession>
<comment type="caution">
    <text evidence="2">The sequence shown here is derived from an EMBL/GenBank/DDBJ whole genome shotgun (WGS) entry which is preliminary data.</text>
</comment>
<organism evidence="2 3">
    <name type="scientific">Cladobotryum mycophilum</name>
    <dbReference type="NCBI Taxonomy" id="491253"/>
    <lineage>
        <taxon>Eukaryota</taxon>
        <taxon>Fungi</taxon>
        <taxon>Dikarya</taxon>
        <taxon>Ascomycota</taxon>
        <taxon>Pezizomycotina</taxon>
        <taxon>Sordariomycetes</taxon>
        <taxon>Hypocreomycetidae</taxon>
        <taxon>Hypocreales</taxon>
        <taxon>Hypocreaceae</taxon>
        <taxon>Cladobotryum</taxon>
    </lineage>
</organism>